<evidence type="ECO:0000313" key="1">
    <source>
        <dbReference type="EMBL" id="TWI27952.1"/>
    </source>
</evidence>
<dbReference type="AlphaFoldDB" id="A0A562N6Y2"/>
<reference evidence="1 2" key="1">
    <citation type="journal article" date="2015" name="Stand. Genomic Sci.">
        <title>Genomic Encyclopedia of Bacterial and Archaeal Type Strains, Phase III: the genomes of soil and plant-associated and newly described type strains.</title>
        <authorList>
            <person name="Whitman W.B."/>
            <person name="Woyke T."/>
            <person name="Klenk H.P."/>
            <person name="Zhou Y."/>
            <person name="Lilburn T.G."/>
            <person name="Beck B.J."/>
            <person name="De Vos P."/>
            <person name="Vandamme P."/>
            <person name="Eisen J.A."/>
            <person name="Garrity G."/>
            <person name="Hugenholtz P."/>
            <person name="Kyrpides N.C."/>
        </authorList>
    </citation>
    <scope>NUCLEOTIDE SEQUENCE [LARGE SCALE GENOMIC DNA]</scope>
    <source>
        <strain evidence="1 2">CGMCC 1.5364</strain>
    </source>
</reference>
<dbReference type="EMBL" id="VLKU01000018">
    <property type="protein sequence ID" value="TWI27952.1"/>
    <property type="molecule type" value="Genomic_DNA"/>
</dbReference>
<gene>
    <name evidence="1" type="ORF">IQ24_03952</name>
</gene>
<comment type="caution">
    <text evidence="1">The sequence shown here is derived from an EMBL/GenBank/DDBJ whole genome shotgun (WGS) entry which is preliminary data.</text>
</comment>
<organism evidence="1 2">
    <name type="scientific">Paracoccus sulfuroxidans</name>
    <dbReference type="NCBI Taxonomy" id="384678"/>
    <lineage>
        <taxon>Bacteria</taxon>
        <taxon>Pseudomonadati</taxon>
        <taxon>Pseudomonadota</taxon>
        <taxon>Alphaproteobacteria</taxon>
        <taxon>Rhodobacterales</taxon>
        <taxon>Paracoccaceae</taxon>
        <taxon>Paracoccus</taxon>
    </lineage>
</organism>
<accession>A0A562N6Y2</accession>
<keyword evidence="2" id="KW-1185">Reference proteome</keyword>
<protein>
    <submittedName>
        <fullName evidence="1">Uncharacterized protein DUF1353</fullName>
    </submittedName>
</protein>
<sequence length="227" mass="24436">MQIFTSFRAAILAALALSSCGQVDYNGTKPGEFQGSLFVMWLGEGGSSGDGAFLFVPDPDNRLSFDWPDENGKIHTIQPDMMYTDGGSIPKIGQVFNGFGPWGYAPAYMVHDWLYTARHCLRDGTPTPSEQKVADITFEQSAVILASAIKTLIDTRRVKEDDFAPQVISSAVAGPIARNKWNEAGACAGLRILEKDRQAAEAGIPGSSTALRRGGVRPATVVGQFSF</sequence>
<dbReference type="Proteomes" id="UP000316225">
    <property type="component" value="Unassembled WGS sequence"/>
</dbReference>
<dbReference type="OrthoDB" id="9181317at2"/>
<evidence type="ECO:0000313" key="2">
    <source>
        <dbReference type="Proteomes" id="UP000316225"/>
    </source>
</evidence>
<name>A0A562N6Y2_9RHOB</name>
<dbReference type="RefSeq" id="WP_145400090.1">
    <property type="nucleotide sequence ID" value="NZ_VLKU01000018.1"/>
</dbReference>
<proteinExistence type="predicted"/>